<keyword evidence="3" id="KW-1185">Reference proteome</keyword>
<feature type="transmembrane region" description="Helical" evidence="1">
    <location>
        <begin position="81"/>
        <end position="100"/>
    </location>
</feature>
<dbReference type="Pfam" id="PF14248">
    <property type="entry name" value="DUF4345"/>
    <property type="match status" value="1"/>
</dbReference>
<keyword evidence="1" id="KW-1133">Transmembrane helix</keyword>
<feature type="transmembrane region" description="Helical" evidence="1">
    <location>
        <begin position="52"/>
        <end position="74"/>
    </location>
</feature>
<dbReference type="RefSeq" id="WP_379074510.1">
    <property type="nucleotide sequence ID" value="NZ_JBHULL010000003.1"/>
</dbReference>
<dbReference type="EMBL" id="JBHULL010000003">
    <property type="protein sequence ID" value="MFD2581355.1"/>
    <property type="molecule type" value="Genomic_DNA"/>
</dbReference>
<gene>
    <name evidence="2" type="ORF">ACFSR6_02565</name>
</gene>
<protein>
    <submittedName>
        <fullName evidence="2">DUF4345 domain-containing protein</fullName>
    </submittedName>
</protein>
<organism evidence="2 3">
    <name type="scientific">Pedobacter vanadiisoli</name>
    <dbReference type="NCBI Taxonomy" id="1761975"/>
    <lineage>
        <taxon>Bacteria</taxon>
        <taxon>Pseudomonadati</taxon>
        <taxon>Bacteroidota</taxon>
        <taxon>Sphingobacteriia</taxon>
        <taxon>Sphingobacteriales</taxon>
        <taxon>Sphingobacteriaceae</taxon>
        <taxon>Pedobacter</taxon>
    </lineage>
</organism>
<dbReference type="Proteomes" id="UP001597461">
    <property type="component" value="Unassembled WGS sequence"/>
</dbReference>
<name>A0ABW5MFW7_9SPHI</name>
<accession>A0ABW5MFW7</accession>
<keyword evidence="1" id="KW-0812">Transmembrane</keyword>
<comment type="caution">
    <text evidence="2">The sequence shown here is derived from an EMBL/GenBank/DDBJ whole genome shotgun (WGS) entry which is preliminary data.</text>
</comment>
<proteinExistence type="predicted"/>
<keyword evidence="1" id="KW-0472">Membrane</keyword>
<evidence type="ECO:0000313" key="2">
    <source>
        <dbReference type="EMBL" id="MFD2581355.1"/>
    </source>
</evidence>
<feature type="transmembrane region" description="Helical" evidence="1">
    <location>
        <begin position="112"/>
        <end position="131"/>
    </location>
</feature>
<evidence type="ECO:0000313" key="3">
    <source>
        <dbReference type="Proteomes" id="UP001597461"/>
    </source>
</evidence>
<dbReference type="InterPro" id="IPR025597">
    <property type="entry name" value="DUF4345"/>
</dbReference>
<sequence>MMNAQKMIKACSRAYIGFSILSLAYVSILSFWNPQATMNLVSTQLPNTDAISSIRGIYGGIGLLIAFLLVYLLLNDIAKALFFLLLFWAAYAISRLVTIWADGPLGSFGSKWLIIESTFSILAFLLLILYTRMTKETGNHS</sequence>
<reference evidence="3" key="1">
    <citation type="journal article" date="2019" name="Int. J. Syst. Evol. Microbiol.">
        <title>The Global Catalogue of Microorganisms (GCM) 10K type strain sequencing project: providing services to taxonomists for standard genome sequencing and annotation.</title>
        <authorList>
            <consortium name="The Broad Institute Genomics Platform"/>
            <consortium name="The Broad Institute Genome Sequencing Center for Infectious Disease"/>
            <person name="Wu L."/>
            <person name="Ma J."/>
        </authorList>
    </citation>
    <scope>NUCLEOTIDE SEQUENCE [LARGE SCALE GENOMIC DNA]</scope>
    <source>
        <strain evidence="3">KCTC 42866</strain>
    </source>
</reference>
<evidence type="ECO:0000256" key="1">
    <source>
        <dbReference type="SAM" id="Phobius"/>
    </source>
</evidence>
<feature type="transmembrane region" description="Helical" evidence="1">
    <location>
        <begin position="12"/>
        <end position="32"/>
    </location>
</feature>